<name>A0ACC3AND3_9EURO</name>
<gene>
    <name evidence="1" type="ORF">N8T08_001329</name>
</gene>
<reference evidence="1 2" key="1">
    <citation type="journal article" date="2023" name="ACS Omega">
        <title>Identification of the Neoaspergillic Acid Biosynthesis Gene Cluster by Establishing an In Vitro CRISPR-Ribonucleoprotein Genetic System in Aspergillus melleus.</title>
        <authorList>
            <person name="Yuan B."/>
            <person name="Grau M.F."/>
            <person name="Murata R.M."/>
            <person name="Torok T."/>
            <person name="Venkateswaran K."/>
            <person name="Stajich J.E."/>
            <person name="Wang C.C.C."/>
        </authorList>
    </citation>
    <scope>NUCLEOTIDE SEQUENCE [LARGE SCALE GENOMIC DNA]</scope>
    <source>
        <strain evidence="1 2">IMV 1140</strain>
    </source>
</reference>
<accession>A0ACC3AND3</accession>
<proteinExistence type="predicted"/>
<evidence type="ECO:0000313" key="2">
    <source>
        <dbReference type="Proteomes" id="UP001177260"/>
    </source>
</evidence>
<comment type="caution">
    <text evidence="1">The sequence shown here is derived from an EMBL/GenBank/DDBJ whole genome shotgun (WGS) entry which is preliminary data.</text>
</comment>
<sequence length="574" mass="62775">MASSSHATDPLQQRLAALMPTIEGICKVAGAPGISLAVSYHGEPVHRANFGFADLEAKKPTAGNTQFPIGTMAKTFTAAAVSALVADGKLEWETPIKSIIPELQTTSATVTENLTIVDLLSHRSGLGRSNLWWQGAEATLLLEKKDLLPFYNSLPHTGQFRAKWAYSNWGYALAGEVIERVSGMAYAQYLQEKVYRPLALKDTTVEPIDPSVASNLARPYATLDDGSLYPMPQPRINGGTVMASAMAGVSTVDDLMTYSIALMQAFRHETGLQTSNPPPVIKHGLQHLSGHIFTAKALLEKSYALGWYRTQLPNTVLGMGWNSLYVQNMPKIVPMTHVGPLIAHGGSLPGYHVSVALLPEINSSVVVCTNSIALGDVSGWVSMALIEALVDAPEPSDYIALATEAAGNAVLNVKRLEAKLEVERIPGTAPRPKEEYIGTYRDKKRAWVIVVRAQDTAASGLEVAFQGLDSQTWDLSHYHHDTFLWLAPREHQAKRGRMVTYPLIPGHFQLSFQASDDGNGKIDRLLWRHEEGVPAEEQYFMKDIEACDIFNEYCGMLPAAIRNICLRFVFAPSP</sequence>
<keyword evidence="2" id="KW-1185">Reference proteome</keyword>
<protein>
    <submittedName>
        <fullName evidence="1">Uncharacterized protein</fullName>
    </submittedName>
</protein>
<evidence type="ECO:0000313" key="1">
    <source>
        <dbReference type="EMBL" id="KAK1139083.1"/>
    </source>
</evidence>
<dbReference type="Proteomes" id="UP001177260">
    <property type="component" value="Unassembled WGS sequence"/>
</dbReference>
<organism evidence="1 2">
    <name type="scientific">Aspergillus melleus</name>
    <dbReference type="NCBI Taxonomy" id="138277"/>
    <lineage>
        <taxon>Eukaryota</taxon>
        <taxon>Fungi</taxon>
        <taxon>Dikarya</taxon>
        <taxon>Ascomycota</taxon>
        <taxon>Pezizomycotina</taxon>
        <taxon>Eurotiomycetes</taxon>
        <taxon>Eurotiomycetidae</taxon>
        <taxon>Eurotiales</taxon>
        <taxon>Aspergillaceae</taxon>
        <taxon>Aspergillus</taxon>
        <taxon>Aspergillus subgen. Circumdati</taxon>
    </lineage>
</organism>
<dbReference type="EMBL" id="JAOPJF010000118">
    <property type="protein sequence ID" value="KAK1139083.1"/>
    <property type="molecule type" value="Genomic_DNA"/>
</dbReference>